<reference evidence="9 10" key="1">
    <citation type="submission" date="2020-08" db="EMBL/GenBank/DDBJ databases">
        <title>Genomic Encyclopedia of Type Strains, Phase IV (KMG-IV): sequencing the most valuable type-strain genomes for metagenomic binning, comparative biology and taxonomic classification.</title>
        <authorList>
            <person name="Goeker M."/>
        </authorList>
    </citation>
    <scope>NUCLEOTIDE SEQUENCE [LARGE SCALE GENOMIC DNA]</scope>
    <source>
        <strain evidence="9 10">DSM 27057</strain>
    </source>
</reference>
<dbReference type="InterPro" id="IPR036259">
    <property type="entry name" value="MFS_trans_sf"/>
</dbReference>
<dbReference type="RefSeq" id="WP_246404148.1">
    <property type="nucleotide sequence ID" value="NZ_JACIDX010000001.1"/>
</dbReference>
<evidence type="ECO:0000256" key="6">
    <source>
        <dbReference type="ARBA" id="ARBA00023136"/>
    </source>
</evidence>
<dbReference type="PANTHER" id="PTHR12778">
    <property type="entry name" value="SOLUTE CARRIER FAMILY 33 ACETYL-COA TRANSPORTER -RELATED"/>
    <property type="match status" value="1"/>
</dbReference>
<dbReference type="InterPro" id="IPR011701">
    <property type="entry name" value="MFS"/>
</dbReference>
<keyword evidence="4 8" id="KW-0812">Transmembrane</keyword>
<feature type="transmembrane region" description="Helical" evidence="8">
    <location>
        <begin position="429"/>
        <end position="445"/>
    </location>
</feature>
<feature type="transmembrane region" description="Helical" evidence="8">
    <location>
        <begin position="514"/>
        <end position="532"/>
    </location>
</feature>
<dbReference type="AlphaFoldDB" id="A0A7W6CKP1"/>
<keyword evidence="3" id="KW-0813">Transport</keyword>
<comment type="subcellular location">
    <subcellularLocation>
        <location evidence="1">Membrane</location>
        <topology evidence="1">Multi-pass membrane protein</topology>
    </subcellularLocation>
</comment>
<dbReference type="InterPro" id="IPR004752">
    <property type="entry name" value="AmpG_permease/AT-1"/>
</dbReference>
<name>A0A7W6CKP1_9SPHN</name>
<keyword evidence="6 8" id="KW-0472">Membrane</keyword>
<feature type="transmembrane region" description="Helical" evidence="8">
    <location>
        <begin position="252"/>
        <end position="277"/>
    </location>
</feature>
<feature type="transmembrane region" description="Helical" evidence="8">
    <location>
        <begin position="479"/>
        <end position="502"/>
    </location>
</feature>
<evidence type="ECO:0000256" key="3">
    <source>
        <dbReference type="ARBA" id="ARBA00022448"/>
    </source>
</evidence>
<dbReference type="GO" id="GO:0016020">
    <property type="term" value="C:membrane"/>
    <property type="evidence" value="ECO:0007669"/>
    <property type="project" value="UniProtKB-SubCell"/>
</dbReference>
<dbReference type="Pfam" id="PF07690">
    <property type="entry name" value="MFS_1"/>
    <property type="match status" value="1"/>
</dbReference>
<feature type="transmembrane region" description="Helical" evidence="8">
    <location>
        <begin position="206"/>
        <end position="225"/>
    </location>
</feature>
<feature type="compositionally biased region" description="Low complexity" evidence="7">
    <location>
        <begin position="10"/>
        <end position="22"/>
    </location>
</feature>
<evidence type="ECO:0000256" key="7">
    <source>
        <dbReference type="SAM" id="MobiDB-lite"/>
    </source>
</evidence>
<dbReference type="GO" id="GO:0022857">
    <property type="term" value="F:transmembrane transporter activity"/>
    <property type="evidence" value="ECO:0007669"/>
    <property type="project" value="InterPro"/>
</dbReference>
<dbReference type="SUPFAM" id="SSF103473">
    <property type="entry name" value="MFS general substrate transporter"/>
    <property type="match status" value="1"/>
</dbReference>
<proteinExistence type="inferred from homology"/>
<feature type="transmembrane region" description="Helical" evidence="8">
    <location>
        <begin position="44"/>
        <end position="66"/>
    </location>
</feature>
<evidence type="ECO:0000256" key="5">
    <source>
        <dbReference type="ARBA" id="ARBA00022989"/>
    </source>
</evidence>
<feature type="transmembrane region" description="Helical" evidence="8">
    <location>
        <begin position="114"/>
        <end position="132"/>
    </location>
</feature>
<evidence type="ECO:0000256" key="8">
    <source>
        <dbReference type="SAM" id="Phobius"/>
    </source>
</evidence>
<evidence type="ECO:0000256" key="1">
    <source>
        <dbReference type="ARBA" id="ARBA00004141"/>
    </source>
</evidence>
<feature type="transmembrane region" description="Helical" evidence="8">
    <location>
        <begin position="399"/>
        <end position="422"/>
    </location>
</feature>
<evidence type="ECO:0000256" key="2">
    <source>
        <dbReference type="ARBA" id="ARBA00008335"/>
    </source>
</evidence>
<feature type="transmembrane region" description="Helical" evidence="8">
    <location>
        <begin position="297"/>
        <end position="315"/>
    </location>
</feature>
<dbReference type="PANTHER" id="PTHR12778:SF10">
    <property type="entry name" value="MAJOR FACILITATOR SUPERFAMILY DOMAIN-CONTAINING PROTEIN 3"/>
    <property type="match status" value="1"/>
</dbReference>
<dbReference type="NCBIfam" id="TIGR00901">
    <property type="entry name" value="2A0125"/>
    <property type="match status" value="1"/>
</dbReference>
<keyword evidence="5 8" id="KW-1133">Transmembrane helix</keyword>
<feature type="transmembrane region" description="Helical" evidence="8">
    <location>
        <begin position="72"/>
        <end position="93"/>
    </location>
</feature>
<dbReference type="EMBL" id="JACIDX010000001">
    <property type="protein sequence ID" value="MBB3953182.1"/>
    <property type="molecule type" value="Genomic_DNA"/>
</dbReference>
<organism evidence="9 10">
    <name type="scientific">Novosphingobium sediminicola</name>
    <dbReference type="NCBI Taxonomy" id="563162"/>
    <lineage>
        <taxon>Bacteria</taxon>
        <taxon>Pseudomonadati</taxon>
        <taxon>Pseudomonadota</taxon>
        <taxon>Alphaproteobacteria</taxon>
        <taxon>Sphingomonadales</taxon>
        <taxon>Sphingomonadaceae</taxon>
        <taxon>Novosphingobium</taxon>
    </lineage>
</organism>
<comment type="caution">
    <text evidence="9">The sequence shown here is derived from an EMBL/GenBank/DDBJ whole genome shotgun (WGS) entry which is preliminary data.</text>
</comment>
<dbReference type="Gene3D" id="1.20.1250.20">
    <property type="entry name" value="MFS general substrate transporter like domains"/>
    <property type="match status" value="2"/>
</dbReference>
<evidence type="ECO:0000313" key="9">
    <source>
        <dbReference type="EMBL" id="MBB3953182.1"/>
    </source>
</evidence>
<feature type="transmembrane region" description="Helical" evidence="8">
    <location>
        <begin position="138"/>
        <end position="162"/>
    </location>
</feature>
<protein>
    <submittedName>
        <fullName evidence="9">PAT family beta-lactamase induction signal transducer AmpG</fullName>
    </submittedName>
</protein>
<dbReference type="Proteomes" id="UP000548867">
    <property type="component" value="Unassembled WGS sequence"/>
</dbReference>
<accession>A0A7W6CKP1</accession>
<keyword evidence="10" id="KW-1185">Reference proteome</keyword>
<gene>
    <name evidence="9" type="ORF">GGR38_000094</name>
</gene>
<feature type="transmembrane region" description="Helical" evidence="8">
    <location>
        <begin position="544"/>
        <end position="564"/>
    </location>
</feature>
<feature type="transmembrane region" description="Helical" evidence="8">
    <location>
        <begin position="360"/>
        <end position="379"/>
    </location>
</feature>
<evidence type="ECO:0000313" key="10">
    <source>
        <dbReference type="Proteomes" id="UP000548867"/>
    </source>
</evidence>
<evidence type="ECO:0000256" key="4">
    <source>
        <dbReference type="ARBA" id="ARBA00022692"/>
    </source>
</evidence>
<comment type="similarity">
    <text evidence="2">Belongs to the major facilitator superfamily.</text>
</comment>
<sequence length="576" mass="61065">MASSAPNPTQAADQAADQAAGAKPPRPKGLALLRVALSTRKAGCMLGFGFSSGLPFALLIGTLNAWLGEVGIKLATIGVLSWIGLSYSFKFLWAPLVDRLKLPGLEVLGRRRSWIILCQAVLACAIAGLAITDPTRAIGTFAIIAFIAAFASATQDIALDAWRIENADEDTSLELLTALYQFGYRTASIVGGALALMLAARISWPQVFGAMAGLMAVMMLVTLRAPDTERTITARLHADLGQPGELAPGVRAALLFIVLASWVWAIATIAHFMIAMLAPVAPGGKLPSVAEFTKTQGPWIVAATVFVPLIVASVANHMKARALGVLAAEDHAHGPSRTIANHIYAALVTPLAELAGRLRAGVLVVLGFILTYAFCYNIWSSFAFPFYLDYLHYTKDQVAFASKIFGIIMTMFGISLGGYLFLRIGRFPTVLLGAMLPPLGNLLYADLADGGHVIDAFAHAIALDRLGGALGADARMLRLLLAIVYENIATGLAGTAFVAYVSSVVSKRYTAIQYALLSSLTFLVGTLGRGVAGEAFDTYGYGPVFRATALAGVVSVSFVLMEWVRVSRAEARAVKE</sequence>
<feature type="region of interest" description="Disordered" evidence="7">
    <location>
        <begin position="1"/>
        <end position="25"/>
    </location>
</feature>